<keyword evidence="3" id="KW-0732">Signal</keyword>
<dbReference type="Proteomes" id="UP001181622">
    <property type="component" value="Unassembled WGS sequence"/>
</dbReference>
<dbReference type="InterPro" id="IPR019819">
    <property type="entry name" value="Carboxylesterase_B_CS"/>
</dbReference>
<evidence type="ECO:0000256" key="2">
    <source>
        <dbReference type="ARBA" id="ARBA00022801"/>
    </source>
</evidence>
<feature type="signal peptide" evidence="3">
    <location>
        <begin position="1"/>
        <end position="38"/>
    </location>
</feature>
<dbReference type="PROSITE" id="PS00122">
    <property type="entry name" value="CARBOXYLESTERASE_B_1"/>
    <property type="match status" value="1"/>
</dbReference>
<evidence type="ECO:0000256" key="1">
    <source>
        <dbReference type="ARBA" id="ARBA00005964"/>
    </source>
</evidence>
<keyword evidence="2 3" id="KW-0378">Hydrolase</keyword>
<dbReference type="RefSeq" id="WP_309394146.1">
    <property type="nucleotide sequence ID" value="NZ_JADBEO010000050.1"/>
</dbReference>
<comment type="similarity">
    <text evidence="1 3">Belongs to the type-B carboxylesterase/lipase family.</text>
</comment>
<dbReference type="EMBL" id="JADBEO010000050">
    <property type="protein sequence ID" value="MDR4308412.1"/>
    <property type="molecule type" value="Genomic_DNA"/>
</dbReference>
<dbReference type="PROSITE" id="PS00941">
    <property type="entry name" value="CARBOXYLESTERASE_B_2"/>
    <property type="match status" value="1"/>
</dbReference>
<gene>
    <name evidence="5" type="ORF">IHQ68_17470</name>
</gene>
<reference evidence="5" key="1">
    <citation type="submission" date="2020-10" db="EMBL/GenBank/DDBJ databases">
        <authorList>
            <person name="Abbas A."/>
            <person name="Razzaq R."/>
            <person name="Waqas M."/>
            <person name="Abbas N."/>
            <person name="Nielsen T.K."/>
            <person name="Hansen L.H."/>
            <person name="Hussain S."/>
            <person name="Shahid M."/>
        </authorList>
    </citation>
    <scope>NUCLEOTIDE SEQUENCE</scope>
    <source>
        <strain evidence="5">S14</strain>
    </source>
</reference>
<feature type="chain" id="PRO_5044952542" description="Carboxylic ester hydrolase" evidence="3">
    <location>
        <begin position="39"/>
        <end position="561"/>
    </location>
</feature>
<organism evidence="5 6">
    <name type="scientific">Chelatococcus sambhunathii</name>
    <dbReference type="NCBI Taxonomy" id="363953"/>
    <lineage>
        <taxon>Bacteria</taxon>
        <taxon>Pseudomonadati</taxon>
        <taxon>Pseudomonadota</taxon>
        <taxon>Alphaproteobacteria</taxon>
        <taxon>Hyphomicrobiales</taxon>
        <taxon>Chelatococcaceae</taxon>
        <taxon>Chelatococcus</taxon>
    </lineage>
</organism>
<accession>A0ABU1DJW0</accession>
<evidence type="ECO:0000313" key="6">
    <source>
        <dbReference type="Proteomes" id="UP001181622"/>
    </source>
</evidence>
<dbReference type="InterPro" id="IPR050309">
    <property type="entry name" value="Type-B_Carboxylest/Lipase"/>
</dbReference>
<dbReference type="Pfam" id="PF00135">
    <property type="entry name" value="COesterase"/>
    <property type="match status" value="1"/>
</dbReference>
<dbReference type="PANTHER" id="PTHR11559">
    <property type="entry name" value="CARBOXYLESTERASE"/>
    <property type="match status" value="1"/>
</dbReference>
<name>A0ABU1DJW0_9HYPH</name>
<feature type="domain" description="Carboxylesterase type B" evidence="4">
    <location>
        <begin position="39"/>
        <end position="520"/>
    </location>
</feature>
<protein>
    <recommendedName>
        <fullName evidence="3">Carboxylic ester hydrolase</fullName>
        <ecNumber evidence="3">3.1.1.-</ecNumber>
    </recommendedName>
</protein>
<evidence type="ECO:0000256" key="3">
    <source>
        <dbReference type="RuleBase" id="RU361235"/>
    </source>
</evidence>
<comment type="caution">
    <text evidence="5">The sequence shown here is derived from an EMBL/GenBank/DDBJ whole genome shotgun (WGS) entry which is preliminary data.</text>
</comment>
<dbReference type="InterPro" id="IPR029058">
    <property type="entry name" value="AB_hydrolase_fold"/>
</dbReference>
<dbReference type="InterPro" id="IPR002018">
    <property type="entry name" value="CarbesteraseB"/>
</dbReference>
<sequence length="561" mass="60298">MTRSLWLRTLAQPGRSAVLAAILGAGAMLASSSPSVAAAPKVSTDKGVVIGFVEDGVARFYGIPYAKPPIGKLRWRPPVEPEAWKKPLQATKFGPQCLQVTTLGPFAGPQNTNEDCLYLNVYAPQSAIGGGRKLPVIVWIHGGGNVDGASDAYDGSKMATDGKTIVVTLNYRLNLMGFFAHPAINAEGHLFANYGVMDQQAVLKWVQANIGKFGGDAGNVTLGGQSAGASDTMANMTSPLAKGLFHRAILQSGVGSTTPLATAETNAKNMSVAAGCGSGTDEDTAKCLRKLPAEKIFDLAGTQSANGPYISGLIEDGQIIQRRFVDTIASGDFNKMPVMSGATIDEAMFSLGITQYFREGRTPLTKADYDARIATYGGPTFPENAQERVKKLYPLSAYESPLLALDAIQTDTTQCTQHNTNVLLSGQVPVYAYQFADRTAPTYFPKMEGYLSLAYHTADIQYLFIGWHGGNEGIPHDLNKKQRKLSDELVEAWTNFAWSGNPNGSGDSPWPRFKNKKNLPGILEQNIPFSTAITDAAFTAEHKCQLWDSILSYHPLKTATN</sequence>
<evidence type="ECO:0000259" key="4">
    <source>
        <dbReference type="Pfam" id="PF00135"/>
    </source>
</evidence>
<dbReference type="Gene3D" id="3.40.50.1820">
    <property type="entry name" value="alpha/beta hydrolase"/>
    <property type="match status" value="1"/>
</dbReference>
<dbReference type="InterPro" id="IPR019826">
    <property type="entry name" value="Carboxylesterase_B_AS"/>
</dbReference>
<dbReference type="EC" id="3.1.1.-" evidence="3"/>
<proteinExistence type="inferred from homology"/>
<evidence type="ECO:0000313" key="5">
    <source>
        <dbReference type="EMBL" id="MDR4308412.1"/>
    </source>
</evidence>
<keyword evidence="6" id="KW-1185">Reference proteome</keyword>
<dbReference type="SUPFAM" id="SSF53474">
    <property type="entry name" value="alpha/beta-Hydrolases"/>
    <property type="match status" value="1"/>
</dbReference>